<evidence type="ECO:0000256" key="1">
    <source>
        <dbReference type="SAM" id="SignalP"/>
    </source>
</evidence>
<evidence type="ECO:0000313" key="2">
    <source>
        <dbReference type="Proteomes" id="UP000886700"/>
    </source>
</evidence>
<dbReference type="InterPro" id="IPR012674">
    <property type="entry name" value="Calycin"/>
</dbReference>
<dbReference type="Proteomes" id="UP000886700">
    <property type="component" value="Unplaced"/>
</dbReference>
<reference evidence="3" key="1">
    <citation type="submission" date="2025-08" db="UniProtKB">
        <authorList>
            <consortium name="RefSeq"/>
        </authorList>
    </citation>
    <scope>IDENTIFICATION</scope>
    <source>
        <tissue evidence="3">Liver</tissue>
    </source>
</reference>
<proteinExistence type="predicted"/>
<name>A0ABM2WWH4_MESAU</name>
<dbReference type="SUPFAM" id="SSF50814">
    <property type="entry name" value="Lipocalins"/>
    <property type="match status" value="1"/>
</dbReference>
<evidence type="ECO:0000313" key="3">
    <source>
        <dbReference type="RefSeq" id="XP_040595062.1"/>
    </source>
</evidence>
<keyword evidence="1" id="KW-0732">Signal</keyword>
<sequence length="245" mass="28560">MKALLLSALACLVSATEEPLACLVSATEEPLPFSGQFNTIYLASKIRSVTDENSEFRMLMHEVNYFKNYTCMSIKYHIRKNGKCQLHKVWAENFNLLDCYKKYNFINRRPIKYIFHDRAASDKVNNVKCPQRNGTENIIGTWRFTESYRHFSRIYYYPETQGGLHRIPSDFYIVIHFASNTTILLEASFINDLAYHQTLTAALARGTNITEQMWKEYVKLNRQLNIPIENINNVYEADACPKLEQ</sequence>
<dbReference type="GeneID" id="121137172"/>
<gene>
    <name evidence="3" type="primary">LOC121137172</name>
</gene>
<dbReference type="RefSeq" id="XP_040595062.1">
    <property type="nucleotide sequence ID" value="XM_040739128.1"/>
</dbReference>
<feature type="signal peptide" evidence="1">
    <location>
        <begin position="1"/>
        <end position="15"/>
    </location>
</feature>
<organism evidence="2 3">
    <name type="scientific">Mesocricetus auratus</name>
    <name type="common">Golden hamster</name>
    <dbReference type="NCBI Taxonomy" id="10036"/>
    <lineage>
        <taxon>Eukaryota</taxon>
        <taxon>Metazoa</taxon>
        <taxon>Chordata</taxon>
        <taxon>Craniata</taxon>
        <taxon>Vertebrata</taxon>
        <taxon>Euteleostomi</taxon>
        <taxon>Mammalia</taxon>
        <taxon>Eutheria</taxon>
        <taxon>Euarchontoglires</taxon>
        <taxon>Glires</taxon>
        <taxon>Rodentia</taxon>
        <taxon>Myomorpha</taxon>
        <taxon>Muroidea</taxon>
        <taxon>Cricetidae</taxon>
        <taxon>Cricetinae</taxon>
        <taxon>Mesocricetus</taxon>
    </lineage>
</organism>
<keyword evidence="2" id="KW-1185">Reference proteome</keyword>
<accession>A0ABM2WWH4</accession>
<feature type="chain" id="PRO_5045154171" evidence="1">
    <location>
        <begin position="16"/>
        <end position="245"/>
    </location>
</feature>
<dbReference type="Gene3D" id="2.40.128.20">
    <property type="match status" value="1"/>
</dbReference>
<protein>
    <submittedName>
        <fullName evidence="3">Uncharacterized protein LOC121137172 isoform X1</fullName>
    </submittedName>
</protein>